<evidence type="ECO:0000313" key="15">
    <source>
        <dbReference type="EMBL" id="CAJ0940260.1"/>
    </source>
</evidence>
<dbReference type="InterPro" id="IPR012290">
    <property type="entry name" value="Fibrinogen_a/b/g_coil_dom"/>
</dbReference>
<dbReference type="InterPro" id="IPR002181">
    <property type="entry name" value="Fibrinogen_a/b/g_C_dom"/>
</dbReference>
<evidence type="ECO:0000256" key="6">
    <source>
        <dbReference type="ARBA" id="ARBA00022837"/>
    </source>
</evidence>
<comment type="subcellular location">
    <subcellularLocation>
        <location evidence="1">Secreted</location>
    </subcellularLocation>
</comment>
<keyword evidence="10" id="KW-0325">Glycoprotein</keyword>
<dbReference type="Gene3D" id="3.90.215.10">
    <property type="entry name" value="Gamma Fibrinogen, chain A, domain 1"/>
    <property type="match status" value="1"/>
</dbReference>
<proteinExistence type="predicted"/>
<dbReference type="SUPFAM" id="SSF56496">
    <property type="entry name" value="Fibrinogen C-terminal domain-like"/>
    <property type="match status" value="1"/>
</dbReference>
<keyword evidence="5 13" id="KW-0732">Signal</keyword>
<accession>A0ABN9LIR7</accession>
<evidence type="ECO:0000256" key="12">
    <source>
        <dbReference type="SAM" id="Coils"/>
    </source>
</evidence>
<dbReference type="PROSITE" id="PS51406">
    <property type="entry name" value="FIBRINOGEN_C_2"/>
    <property type="match status" value="1"/>
</dbReference>
<organism evidence="15 16">
    <name type="scientific">Ranitomeya imitator</name>
    <name type="common">mimic poison frog</name>
    <dbReference type="NCBI Taxonomy" id="111125"/>
    <lineage>
        <taxon>Eukaryota</taxon>
        <taxon>Metazoa</taxon>
        <taxon>Chordata</taxon>
        <taxon>Craniata</taxon>
        <taxon>Vertebrata</taxon>
        <taxon>Euteleostomi</taxon>
        <taxon>Amphibia</taxon>
        <taxon>Batrachia</taxon>
        <taxon>Anura</taxon>
        <taxon>Neobatrachia</taxon>
        <taxon>Hyloidea</taxon>
        <taxon>Dendrobatidae</taxon>
        <taxon>Dendrobatinae</taxon>
        <taxon>Ranitomeya</taxon>
    </lineage>
</organism>
<dbReference type="Proteomes" id="UP001176940">
    <property type="component" value="Unassembled WGS sequence"/>
</dbReference>
<evidence type="ECO:0000256" key="9">
    <source>
        <dbReference type="ARBA" id="ARBA00023157"/>
    </source>
</evidence>
<evidence type="ECO:0000256" key="4">
    <source>
        <dbReference type="ARBA" id="ARBA00022723"/>
    </source>
</evidence>
<keyword evidence="9" id="KW-1015">Disulfide bond</keyword>
<evidence type="ECO:0000313" key="16">
    <source>
        <dbReference type="Proteomes" id="UP001176940"/>
    </source>
</evidence>
<evidence type="ECO:0000256" key="8">
    <source>
        <dbReference type="ARBA" id="ARBA00023084"/>
    </source>
</evidence>
<dbReference type="CDD" id="cd00087">
    <property type="entry name" value="FReD"/>
    <property type="match status" value="1"/>
</dbReference>
<evidence type="ECO:0000256" key="2">
    <source>
        <dbReference type="ARBA" id="ARBA00022525"/>
    </source>
</evidence>
<evidence type="ECO:0000256" key="11">
    <source>
        <dbReference type="ARBA" id="ARBA00025974"/>
    </source>
</evidence>
<dbReference type="Pfam" id="PF08702">
    <property type="entry name" value="Fib_alpha"/>
    <property type="match status" value="1"/>
</dbReference>
<protein>
    <recommendedName>
        <fullName evidence="14">Fibrinogen C-terminal domain-containing protein</fullName>
    </recommendedName>
</protein>
<feature type="signal peptide" evidence="13">
    <location>
        <begin position="1"/>
        <end position="23"/>
    </location>
</feature>
<gene>
    <name evidence="15" type="ORF">RIMI_LOCUS8420571</name>
</gene>
<evidence type="ECO:0000259" key="14">
    <source>
        <dbReference type="PROSITE" id="PS51406"/>
    </source>
</evidence>
<comment type="subunit">
    <text evidence="11">Heterohexamer; disulfide linked. Contains 2 sets of 3 non-identical chains (alpha, beta and gamma). The 2 heterotrimers are in head to head conformation with the N-termini in a small central domain.</text>
</comment>
<dbReference type="Pfam" id="PF00147">
    <property type="entry name" value="Fibrinogen_C"/>
    <property type="match status" value="1"/>
</dbReference>
<evidence type="ECO:0000256" key="3">
    <source>
        <dbReference type="ARBA" id="ARBA00022696"/>
    </source>
</evidence>
<evidence type="ECO:0000256" key="7">
    <source>
        <dbReference type="ARBA" id="ARBA00023054"/>
    </source>
</evidence>
<dbReference type="PANTHER" id="PTHR47221:SF9">
    <property type="entry name" value="FIBRINOGEN GAMMA CHAIN"/>
    <property type="match status" value="1"/>
</dbReference>
<keyword evidence="2" id="KW-0964">Secreted</keyword>
<dbReference type="InterPro" id="IPR014716">
    <property type="entry name" value="Fibrinogen_a/b/g_C_1"/>
</dbReference>
<keyword evidence="3" id="KW-0356">Hemostasis</keyword>
<sequence>MTRLYHQGVLFLQSILLFSSTYSSLVPNTDNCCILDDRFGEYCPTTCGVSDFLNTYYTEVDTDLQYFEGLLNQIRNDTTTTTVIVTDMQQVGTKPQAAPQGMKDPTQKSRTMLDEITRYERTITENERIIQELQEILNSNSQKITLLKQKISVLENQCQQPCKDTVEIQEFTGKDCQEVANKGARTSGLYYVKPLKAKQQFLVYCEIQPSGAAWTVLQRRLDGSVDFNKNWIQYKEGFGYLSPTDTTEYWLGNEKIHLLSTQSTTPYVLRIELEDWSGHKSVADYSTFRLGAEKDKYRLTYAYFLGGDAGDAFDGFDFGDDPSDKFYTSHNGMQFSTFDKDNDRFDGNCAEQDGSGWWMNRCHAGHLNGKYYPDGTYSESDTTGGYDNGIIWATWRSRWYSMKKASMKIIPLSRYGDNDDQQFSKDGKVGTQGRGDF</sequence>
<keyword evidence="4" id="KW-0479">Metal-binding</keyword>
<dbReference type="InterPro" id="IPR020837">
    <property type="entry name" value="Fibrinogen_CS"/>
</dbReference>
<dbReference type="SUPFAM" id="SSF58010">
    <property type="entry name" value="Fibrinogen coiled-coil and central regions"/>
    <property type="match status" value="1"/>
</dbReference>
<feature type="domain" description="Fibrinogen C-terminal" evidence="14">
    <location>
        <begin position="167"/>
        <end position="413"/>
    </location>
</feature>
<evidence type="ECO:0000256" key="10">
    <source>
        <dbReference type="ARBA" id="ARBA00023180"/>
    </source>
</evidence>
<evidence type="ECO:0000256" key="1">
    <source>
        <dbReference type="ARBA" id="ARBA00004613"/>
    </source>
</evidence>
<keyword evidence="7 12" id="KW-0175">Coiled coil</keyword>
<dbReference type="PROSITE" id="PS00514">
    <property type="entry name" value="FIBRINOGEN_C_1"/>
    <property type="match status" value="1"/>
</dbReference>
<name>A0ABN9LIR7_9NEOB</name>
<comment type="caution">
    <text evidence="15">The sequence shown here is derived from an EMBL/GenBank/DDBJ whole genome shotgun (WGS) entry which is preliminary data.</text>
</comment>
<dbReference type="Gene3D" id="1.20.5.50">
    <property type="match status" value="1"/>
</dbReference>
<dbReference type="Gene3D" id="4.10.530.10">
    <property type="entry name" value="Gamma-fibrinogen Carboxyl Terminal Fragment, domain 2"/>
    <property type="match status" value="1"/>
</dbReference>
<dbReference type="InterPro" id="IPR036056">
    <property type="entry name" value="Fibrinogen-like_C"/>
</dbReference>
<dbReference type="InterPro" id="IPR037579">
    <property type="entry name" value="FIB_ANG-like"/>
</dbReference>
<evidence type="ECO:0000256" key="13">
    <source>
        <dbReference type="SAM" id="SignalP"/>
    </source>
</evidence>
<dbReference type="EMBL" id="CAUEEQ010016658">
    <property type="protein sequence ID" value="CAJ0940260.1"/>
    <property type="molecule type" value="Genomic_DNA"/>
</dbReference>
<reference evidence="15" key="1">
    <citation type="submission" date="2023-07" db="EMBL/GenBank/DDBJ databases">
        <authorList>
            <person name="Stuckert A."/>
        </authorList>
    </citation>
    <scope>NUCLEOTIDE SEQUENCE</scope>
</reference>
<feature type="coiled-coil region" evidence="12">
    <location>
        <begin position="116"/>
        <end position="157"/>
    </location>
</feature>
<keyword evidence="8" id="KW-0094">Blood coagulation</keyword>
<dbReference type="PANTHER" id="PTHR47221">
    <property type="entry name" value="FIBRINOGEN ALPHA CHAIN"/>
    <property type="match status" value="1"/>
</dbReference>
<dbReference type="SMART" id="SM01212">
    <property type="entry name" value="Fib_alpha"/>
    <property type="match status" value="1"/>
</dbReference>
<dbReference type="SMART" id="SM00186">
    <property type="entry name" value="FBG"/>
    <property type="match status" value="1"/>
</dbReference>
<keyword evidence="16" id="KW-1185">Reference proteome</keyword>
<feature type="chain" id="PRO_5045280572" description="Fibrinogen C-terminal domain-containing protein" evidence="13">
    <location>
        <begin position="24"/>
        <end position="437"/>
    </location>
</feature>
<evidence type="ECO:0000256" key="5">
    <source>
        <dbReference type="ARBA" id="ARBA00022729"/>
    </source>
</evidence>
<keyword evidence="6" id="KW-0106">Calcium</keyword>